<evidence type="ECO:0000256" key="1">
    <source>
        <dbReference type="ARBA" id="ARBA00014413"/>
    </source>
</evidence>
<organism evidence="10 11">
    <name type="scientific">Microbacterium telephonicum</name>
    <dbReference type="NCBI Taxonomy" id="1714841"/>
    <lineage>
        <taxon>Bacteria</taxon>
        <taxon>Bacillati</taxon>
        <taxon>Actinomycetota</taxon>
        <taxon>Actinomycetes</taxon>
        <taxon>Micrococcales</taxon>
        <taxon>Microbacteriaceae</taxon>
        <taxon>Microbacterium</taxon>
    </lineage>
</organism>
<gene>
    <name evidence="9" type="primary">chdC</name>
    <name evidence="10" type="ORF">C7474_1077</name>
</gene>
<comment type="function">
    <text evidence="9">Involved in coproporphyrin-dependent heme b biosynthesis. Catalyzes the decarboxylation of Fe-coproporphyrin III (coproheme) to heme b (protoheme IX), the last step of the pathway. The reaction occurs in a stepwise manner with a three-propionate intermediate.</text>
</comment>
<evidence type="ECO:0000256" key="3">
    <source>
        <dbReference type="ARBA" id="ARBA00022723"/>
    </source>
</evidence>
<comment type="catalytic activity">
    <reaction evidence="9">
        <text>harderoheme III + H2O2 + H(+) = heme b + CO2 + 2 H2O</text>
        <dbReference type="Rhea" id="RHEA:57944"/>
        <dbReference type="ChEBI" id="CHEBI:15377"/>
        <dbReference type="ChEBI" id="CHEBI:15378"/>
        <dbReference type="ChEBI" id="CHEBI:16240"/>
        <dbReference type="ChEBI" id="CHEBI:16526"/>
        <dbReference type="ChEBI" id="CHEBI:60344"/>
        <dbReference type="ChEBI" id="CHEBI:142463"/>
    </reaction>
</comment>
<dbReference type="PANTHER" id="PTHR36843">
    <property type="entry name" value="HEME-DEPENDENT PEROXIDASE YWFI-RELATED"/>
    <property type="match status" value="1"/>
</dbReference>
<comment type="caution">
    <text evidence="10">The sequence shown here is derived from an EMBL/GenBank/DDBJ whole genome shotgun (WGS) entry which is preliminary data.</text>
</comment>
<feature type="active site" evidence="9">
    <location>
        <position position="145"/>
    </location>
</feature>
<accession>A0A498C8T5</accession>
<keyword evidence="3 9" id="KW-0479">Metal-binding</keyword>
<dbReference type="GO" id="GO:0020037">
    <property type="term" value="F:heme binding"/>
    <property type="evidence" value="ECO:0007669"/>
    <property type="project" value="InterPro"/>
</dbReference>
<name>A0A498C8T5_9MICO</name>
<evidence type="ECO:0000256" key="4">
    <source>
        <dbReference type="ARBA" id="ARBA00023004"/>
    </source>
</evidence>
<comment type="catalytic activity">
    <reaction evidence="7">
        <text>Fe-coproporphyrin III + 2 H2O2 + 2 H(+) = heme b + 2 CO2 + 4 H2O</text>
        <dbReference type="Rhea" id="RHEA:56516"/>
        <dbReference type="ChEBI" id="CHEBI:15377"/>
        <dbReference type="ChEBI" id="CHEBI:15378"/>
        <dbReference type="ChEBI" id="CHEBI:16240"/>
        <dbReference type="ChEBI" id="CHEBI:16526"/>
        <dbReference type="ChEBI" id="CHEBI:60344"/>
        <dbReference type="ChEBI" id="CHEBI:68438"/>
        <dbReference type="EC" id="1.3.98.5"/>
    </reaction>
    <physiologicalReaction direction="left-to-right" evidence="7">
        <dbReference type="Rhea" id="RHEA:56517"/>
    </physiologicalReaction>
</comment>
<evidence type="ECO:0000256" key="6">
    <source>
        <dbReference type="ARBA" id="ARBA00030236"/>
    </source>
</evidence>
<comment type="pathway">
    <text evidence="9">Porphyrin-containing compound metabolism; protoheme biosynthesis.</text>
</comment>
<dbReference type="NCBIfam" id="NF042928">
    <property type="entry name" value="HemQ_actino"/>
    <property type="match status" value="1"/>
</dbReference>
<keyword evidence="11" id="KW-1185">Reference proteome</keyword>
<protein>
    <recommendedName>
        <fullName evidence="1 9">Coproheme decarboxylase</fullName>
        <ecNumber evidence="8 9">1.3.98.5</ecNumber>
    </recommendedName>
    <alternativeName>
        <fullName evidence="5 9">Coproheme III oxidative decarboxylase</fullName>
    </alternativeName>
    <alternativeName>
        <fullName evidence="6 9">Hydrogen peroxide-dependent heme synthase</fullName>
    </alternativeName>
</protein>
<proteinExistence type="inferred from homology"/>
<dbReference type="SUPFAM" id="SSF54909">
    <property type="entry name" value="Dimeric alpha+beta barrel"/>
    <property type="match status" value="1"/>
</dbReference>
<evidence type="ECO:0000256" key="9">
    <source>
        <dbReference type="HAMAP-Rule" id="MF_02244"/>
    </source>
</evidence>
<feature type="binding site" description="axial binding residue" evidence="9">
    <location>
        <position position="168"/>
    </location>
    <ligand>
        <name>Fe-coproporphyrin III</name>
        <dbReference type="ChEBI" id="CHEBI:68438"/>
    </ligand>
    <ligandPart>
        <name>Fe</name>
        <dbReference type="ChEBI" id="CHEBI:18248"/>
    </ligandPart>
</feature>
<dbReference type="Pfam" id="PF06778">
    <property type="entry name" value="Chlor_dismutase"/>
    <property type="match status" value="1"/>
</dbReference>
<evidence type="ECO:0000256" key="2">
    <source>
        <dbReference type="ARBA" id="ARBA00022617"/>
    </source>
</evidence>
<dbReference type="GO" id="GO:0006785">
    <property type="term" value="P:heme B biosynthetic process"/>
    <property type="evidence" value="ECO:0007669"/>
    <property type="project" value="UniProtKB-UniRule"/>
</dbReference>
<evidence type="ECO:0000313" key="10">
    <source>
        <dbReference type="EMBL" id="RLK48948.1"/>
    </source>
</evidence>
<dbReference type="RefSeq" id="WP_121057971.1">
    <property type="nucleotide sequence ID" value="NZ_RCDB01000002.1"/>
</dbReference>
<comment type="similarity">
    <text evidence="9">Belongs to the ChdC family. Type 2 subfamily.</text>
</comment>
<dbReference type="InterPro" id="IPR010644">
    <property type="entry name" value="ChdC/CLD"/>
</dbReference>
<dbReference type="GO" id="GO:0046872">
    <property type="term" value="F:metal ion binding"/>
    <property type="evidence" value="ECO:0007669"/>
    <property type="project" value="UniProtKB-KW"/>
</dbReference>
<evidence type="ECO:0000256" key="7">
    <source>
        <dbReference type="ARBA" id="ARBA00049896"/>
    </source>
</evidence>
<dbReference type="GO" id="GO:0016634">
    <property type="term" value="F:oxidoreductase activity, acting on the CH-CH group of donors, oxygen as acceptor"/>
    <property type="evidence" value="ECO:0007669"/>
    <property type="project" value="UniProtKB-UniRule"/>
</dbReference>
<keyword evidence="4 9" id="KW-0408">Iron</keyword>
<dbReference type="PANTHER" id="PTHR36843:SF1">
    <property type="entry name" value="COPROHEME DECARBOXYLASE"/>
    <property type="match status" value="1"/>
</dbReference>
<dbReference type="AlphaFoldDB" id="A0A498C8T5"/>
<comment type="cofactor">
    <cofactor evidence="9">
        <name>Fe-coproporphyrin III</name>
        <dbReference type="ChEBI" id="CHEBI:68438"/>
    </cofactor>
    <text evidence="9">Fe-coproporphyrin III acts as both substrate and redox cofactor.</text>
</comment>
<dbReference type="Proteomes" id="UP000273158">
    <property type="component" value="Unassembled WGS sequence"/>
</dbReference>
<dbReference type="HAMAP" id="MF_02244">
    <property type="entry name" value="Coproheme_decarbox_2"/>
    <property type="match status" value="1"/>
</dbReference>
<reference evidence="10 11" key="1">
    <citation type="journal article" date="2015" name="Stand. Genomic Sci.">
        <title>Genomic Encyclopedia of Bacterial and Archaeal Type Strains, Phase III: the genomes of soil and plant-associated and newly described type strains.</title>
        <authorList>
            <person name="Whitman W.B."/>
            <person name="Woyke T."/>
            <person name="Klenk H.P."/>
            <person name="Zhou Y."/>
            <person name="Lilburn T.G."/>
            <person name="Beck B.J."/>
            <person name="De Vos P."/>
            <person name="Vandamme P."/>
            <person name="Eisen J.A."/>
            <person name="Garrity G."/>
            <person name="Hugenholtz P."/>
            <person name="Kyrpides N.C."/>
        </authorList>
    </citation>
    <scope>NUCLEOTIDE SEQUENCE [LARGE SCALE GENOMIC DNA]</scope>
    <source>
        <strain evidence="10 11">S2T63</strain>
    </source>
</reference>
<evidence type="ECO:0000256" key="5">
    <source>
        <dbReference type="ARBA" id="ARBA00029882"/>
    </source>
</evidence>
<dbReference type="EMBL" id="RCDB01000002">
    <property type="protein sequence ID" value="RLK48948.1"/>
    <property type="molecule type" value="Genomic_DNA"/>
</dbReference>
<keyword evidence="9" id="KW-0350">Heme biosynthesis</keyword>
<keyword evidence="9" id="KW-0560">Oxidoreductase</keyword>
<dbReference type="EC" id="1.3.98.5" evidence="8 9"/>
<evidence type="ECO:0000256" key="8">
    <source>
        <dbReference type="ARBA" id="ARBA00050019"/>
    </source>
</evidence>
<evidence type="ECO:0000313" key="11">
    <source>
        <dbReference type="Proteomes" id="UP000273158"/>
    </source>
</evidence>
<dbReference type="OrthoDB" id="9773646at2"/>
<comment type="catalytic activity">
    <reaction evidence="9">
        <text>Fe-coproporphyrin III + H2O2 + H(+) = harderoheme III + CO2 + 2 H2O</text>
        <dbReference type="Rhea" id="RHEA:57940"/>
        <dbReference type="ChEBI" id="CHEBI:15377"/>
        <dbReference type="ChEBI" id="CHEBI:15378"/>
        <dbReference type="ChEBI" id="CHEBI:16240"/>
        <dbReference type="ChEBI" id="CHEBI:16526"/>
        <dbReference type="ChEBI" id="CHEBI:68438"/>
        <dbReference type="ChEBI" id="CHEBI:142463"/>
    </reaction>
</comment>
<keyword evidence="2 9" id="KW-0349">Heme</keyword>
<dbReference type="Gene3D" id="3.30.70.1030">
    <property type="entry name" value="Apc35880, domain 1"/>
    <property type="match status" value="1"/>
</dbReference>
<sequence length="243" mass="26788">MTTAESATPETAENPVGYTLFAILTGPRPRTAPSASALGELQSAVDALPGQGVTLRGLYDVTGMRGDADLMVWLHCAPGTTSAPDAAQGPESLQKALRSLRRTAALAAFACEWSAMGVHREAEFNKRHVPGYLRGEHARGWLCLYPFVRSYEWYLLPADERSAMLAEHGRKGARFTDVVANTVSTFGLSDYEWLLPLESDDPIHLVDMMRDLRATDARRHVREEVPFYTGRRVDVAELEEVLA</sequence>
<dbReference type="InterPro" id="IPR011008">
    <property type="entry name" value="Dimeric_a/b-barrel"/>
</dbReference>